<evidence type="ECO:0000313" key="2">
    <source>
        <dbReference type="EMBL" id="CAG8448445.1"/>
    </source>
</evidence>
<evidence type="ECO:0000313" key="3">
    <source>
        <dbReference type="Proteomes" id="UP000789508"/>
    </source>
</evidence>
<name>A0A9N8YTP0_9GLOM</name>
<proteinExistence type="predicted"/>
<sequence>MYYAQFENGLVVRGILALQKHIHTRTMKPYFVEFVDAGGSIHRETLLNSHAFKEEGERVMNGGMMSMGSSGSGSGFLASSNLSMSRSLNFVIVNNNNLINGKWPNGKAPEEYDFDLQIGDRNLHVPILGCLDQKEYYGYDPEYQSISGHKQPKQLQQVESLNHHLEVERLSSQTGVGGLSSQTGVGGLTSQTGVGEDTEKISDLKLEFYPRKTL</sequence>
<dbReference type="AlphaFoldDB" id="A0A9N8YTP0"/>
<organism evidence="2 3">
    <name type="scientific">Ambispora leptoticha</name>
    <dbReference type="NCBI Taxonomy" id="144679"/>
    <lineage>
        <taxon>Eukaryota</taxon>
        <taxon>Fungi</taxon>
        <taxon>Fungi incertae sedis</taxon>
        <taxon>Mucoromycota</taxon>
        <taxon>Glomeromycotina</taxon>
        <taxon>Glomeromycetes</taxon>
        <taxon>Archaeosporales</taxon>
        <taxon>Ambisporaceae</taxon>
        <taxon>Ambispora</taxon>
    </lineage>
</organism>
<keyword evidence="3" id="KW-1185">Reference proteome</keyword>
<comment type="caution">
    <text evidence="2">The sequence shown here is derived from an EMBL/GenBank/DDBJ whole genome shotgun (WGS) entry which is preliminary data.</text>
</comment>
<accession>A0A9N8YTP0</accession>
<reference evidence="2" key="1">
    <citation type="submission" date="2021-06" db="EMBL/GenBank/DDBJ databases">
        <authorList>
            <person name="Kallberg Y."/>
            <person name="Tangrot J."/>
            <person name="Rosling A."/>
        </authorList>
    </citation>
    <scope>NUCLEOTIDE SEQUENCE</scope>
    <source>
        <strain evidence="2">FL130A</strain>
    </source>
</reference>
<protein>
    <submittedName>
        <fullName evidence="2">7123_t:CDS:1</fullName>
    </submittedName>
</protein>
<dbReference type="Proteomes" id="UP000789508">
    <property type="component" value="Unassembled WGS sequence"/>
</dbReference>
<feature type="region of interest" description="Disordered" evidence="1">
    <location>
        <begin position="172"/>
        <end position="196"/>
    </location>
</feature>
<feature type="compositionally biased region" description="Polar residues" evidence="1">
    <location>
        <begin position="172"/>
        <end position="193"/>
    </location>
</feature>
<evidence type="ECO:0000256" key="1">
    <source>
        <dbReference type="SAM" id="MobiDB-lite"/>
    </source>
</evidence>
<dbReference type="OrthoDB" id="8954335at2759"/>
<dbReference type="EMBL" id="CAJVPS010000074">
    <property type="protein sequence ID" value="CAG8448445.1"/>
    <property type="molecule type" value="Genomic_DNA"/>
</dbReference>
<gene>
    <name evidence="2" type="ORF">ALEPTO_LOCUS844</name>
</gene>